<gene>
    <name evidence="3" type="ORF">FOMPIDRAFT_1055301</name>
</gene>
<keyword evidence="4" id="KW-1185">Reference proteome</keyword>
<sequence length="105" mass="11963">MSKTQQEAQPEVSAGNQEQHSKPGSKLFSDEERDARYLIVISDVPIFCMLAFLGCWAYNSGARTVWGMWLWARNWTVAVTYLLHSNLAKPDYSVRFPISARDLAH</sequence>
<evidence type="ECO:0000256" key="1">
    <source>
        <dbReference type="SAM" id="MobiDB-lite"/>
    </source>
</evidence>
<dbReference type="InParanoid" id="S8EX49"/>
<evidence type="ECO:0000313" key="3">
    <source>
        <dbReference type="EMBL" id="EPS94165.1"/>
    </source>
</evidence>
<dbReference type="EMBL" id="KE504242">
    <property type="protein sequence ID" value="EPS94165.1"/>
    <property type="molecule type" value="Genomic_DNA"/>
</dbReference>
<feature type="transmembrane region" description="Helical" evidence="2">
    <location>
        <begin position="37"/>
        <end position="59"/>
    </location>
</feature>
<keyword evidence="2" id="KW-1133">Transmembrane helix</keyword>
<feature type="region of interest" description="Disordered" evidence="1">
    <location>
        <begin position="1"/>
        <end position="28"/>
    </location>
</feature>
<accession>S8EX49</accession>
<organism evidence="3 4">
    <name type="scientific">Fomitopsis schrenkii</name>
    <name type="common">Brown rot fungus</name>
    <dbReference type="NCBI Taxonomy" id="2126942"/>
    <lineage>
        <taxon>Eukaryota</taxon>
        <taxon>Fungi</taxon>
        <taxon>Dikarya</taxon>
        <taxon>Basidiomycota</taxon>
        <taxon>Agaricomycotina</taxon>
        <taxon>Agaricomycetes</taxon>
        <taxon>Polyporales</taxon>
        <taxon>Fomitopsis</taxon>
    </lineage>
</organism>
<dbReference type="Proteomes" id="UP000015241">
    <property type="component" value="Unassembled WGS sequence"/>
</dbReference>
<dbReference type="HOGENOM" id="CLU_2236631_0_0_1"/>
<dbReference type="AlphaFoldDB" id="S8EX49"/>
<protein>
    <submittedName>
        <fullName evidence="3">Uncharacterized protein</fullName>
    </submittedName>
</protein>
<evidence type="ECO:0000256" key="2">
    <source>
        <dbReference type="SAM" id="Phobius"/>
    </source>
</evidence>
<feature type="compositionally biased region" description="Polar residues" evidence="1">
    <location>
        <begin position="1"/>
        <end position="18"/>
    </location>
</feature>
<evidence type="ECO:0000313" key="4">
    <source>
        <dbReference type="Proteomes" id="UP000015241"/>
    </source>
</evidence>
<reference evidence="3 4" key="1">
    <citation type="journal article" date="2012" name="Science">
        <title>The Paleozoic origin of enzymatic lignin decomposition reconstructed from 31 fungal genomes.</title>
        <authorList>
            <person name="Floudas D."/>
            <person name="Binder M."/>
            <person name="Riley R."/>
            <person name="Barry K."/>
            <person name="Blanchette R.A."/>
            <person name="Henrissat B."/>
            <person name="Martinez A.T."/>
            <person name="Otillar R."/>
            <person name="Spatafora J.W."/>
            <person name="Yadav J.S."/>
            <person name="Aerts A."/>
            <person name="Benoit I."/>
            <person name="Boyd A."/>
            <person name="Carlson A."/>
            <person name="Copeland A."/>
            <person name="Coutinho P.M."/>
            <person name="de Vries R.P."/>
            <person name="Ferreira P."/>
            <person name="Findley K."/>
            <person name="Foster B."/>
            <person name="Gaskell J."/>
            <person name="Glotzer D."/>
            <person name="Gorecki P."/>
            <person name="Heitman J."/>
            <person name="Hesse C."/>
            <person name="Hori C."/>
            <person name="Igarashi K."/>
            <person name="Jurgens J.A."/>
            <person name="Kallen N."/>
            <person name="Kersten P."/>
            <person name="Kohler A."/>
            <person name="Kuees U."/>
            <person name="Kumar T.K.A."/>
            <person name="Kuo A."/>
            <person name="LaButti K."/>
            <person name="Larrondo L.F."/>
            <person name="Lindquist E."/>
            <person name="Ling A."/>
            <person name="Lombard V."/>
            <person name="Lucas S."/>
            <person name="Lundell T."/>
            <person name="Martin R."/>
            <person name="McLaughlin D.J."/>
            <person name="Morgenstern I."/>
            <person name="Morin E."/>
            <person name="Murat C."/>
            <person name="Nagy L.G."/>
            <person name="Nolan M."/>
            <person name="Ohm R.A."/>
            <person name="Patyshakuliyeva A."/>
            <person name="Rokas A."/>
            <person name="Ruiz-Duenas F.J."/>
            <person name="Sabat G."/>
            <person name="Salamov A."/>
            <person name="Samejima M."/>
            <person name="Schmutz J."/>
            <person name="Slot J.C."/>
            <person name="St John F."/>
            <person name="Stenlid J."/>
            <person name="Sun H."/>
            <person name="Sun S."/>
            <person name="Syed K."/>
            <person name="Tsang A."/>
            <person name="Wiebenga A."/>
            <person name="Young D."/>
            <person name="Pisabarro A."/>
            <person name="Eastwood D.C."/>
            <person name="Martin F."/>
            <person name="Cullen D."/>
            <person name="Grigoriev I.V."/>
            <person name="Hibbett D.S."/>
        </authorList>
    </citation>
    <scope>NUCLEOTIDE SEQUENCE</scope>
    <source>
        <strain evidence="4">FP-58527</strain>
    </source>
</reference>
<keyword evidence="2" id="KW-0472">Membrane</keyword>
<name>S8EX49_FOMSC</name>
<dbReference type="OrthoDB" id="1461976at2759"/>
<proteinExistence type="predicted"/>
<keyword evidence="2" id="KW-0812">Transmembrane</keyword>